<keyword evidence="1" id="KW-0732">Signal</keyword>
<evidence type="ECO:0000259" key="2">
    <source>
        <dbReference type="PROSITE" id="PS51841"/>
    </source>
</evidence>
<gene>
    <name evidence="3" type="ORF">K1X11_003460</name>
</gene>
<dbReference type="Pfam" id="PF08757">
    <property type="entry name" value="CotH"/>
    <property type="match status" value="1"/>
</dbReference>
<keyword evidence="4" id="KW-1185">Reference proteome</keyword>
<dbReference type="Pfam" id="PF00932">
    <property type="entry name" value="LTD"/>
    <property type="match status" value="1"/>
</dbReference>
<sequence length="1070" mass="116525">MTLPAFVSQKQSARVRRFWIHCICVFVLGAVSAHAQPVISEFMASNDETYADEDGEFEDWVEIHNPSDQALSLSGWFLTDRADNLTKWMFPAVTIPANGYLVVFTSGKDRTDPAGVLHASFSLSAGGEYLGLVQPDGTTIAYQYAPEFPPQITDISYGITTDGETNVIGYLAEATPGASNGGTQDVVLDESVVFSTGSTTFSDSITVSLSGATGDQVIRYVLSSPSEDGGDTPDPDEDSLVYNAPLTLTESTVLSATVFSSNGQSHGVISTIQLVEIDGDGGTGLSSFSTSMPVVVVDNHGAGPMIPVWLEGGAERRGWLYTFEPSAGGLTRISDGPTASTMVDFRVRGQTSSMYPKKGFKFEMRNDWGEKTPFDLLGMGPFDEWNMVSPYLWDTAYIRNAYSYEVSNAIGRWAAKTRLAEVFLNTDDDGLSMADYHGVVIMVDKTDVEPGRIDLERLDDEDNEGNAVTGGYLLLVDEPDPEKLHWRTDRGFPDIFNSELHVDTPKLDDITPEQSAYIVDYVQRMEDALYADAADNWRRRHYLEYLDRGSWIDHHMLNVFFKNTDAFWRSSYYHKDRGQRLAAGPIWDMERSMDSFDPRDGEWNTWRPTPSTSQGEAVDYWGLGWWGMLAQDPDFMQAWVDRWQSLRVGVLGEGSIRRRFDAFRGLVSTDAAARDAAKWPENASRFGDWASEMDYMETWLVSRGYWIDLQFPSRPRITDNGDGTITLTPPDSTRTIYTLDGADPRLRGGAIAPDAIDVIGSVTLPADSNFRARTYDESRIGVFPSSPWSGAVPGEVGAPYMSHPRLTNVSTRAALAAGNDAVIAGLVIEESDGKPVLIRGVGPALRRYNINGVIAAPRLEIFNQAGQVIASNQGWGSDAAADLLPGLAAELGAFPFDEGSADAATLAMLPAGNYTVHLTSADGDGGTGLLEVYEQNDIGSVLNLSVRGSVRGEDDPLVAGFVVQGNERKRLLIRAIGPTLASFQVPGSIDNPRLILRREGVEVAVNDDWSDAPNRENLIAASSYVGAFSLADGTADAAMLITVDPGVYTASVEGVDGATGATLVEVYEIR</sequence>
<organism evidence="3 4">
    <name type="scientific">Actomonas aquatica</name>
    <dbReference type="NCBI Taxonomy" id="2866162"/>
    <lineage>
        <taxon>Bacteria</taxon>
        <taxon>Pseudomonadati</taxon>
        <taxon>Verrucomicrobiota</taxon>
        <taxon>Opitutia</taxon>
        <taxon>Opitutales</taxon>
        <taxon>Opitutaceae</taxon>
        <taxon>Actomonas</taxon>
    </lineage>
</organism>
<dbReference type="RefSeq" id="WP_221032558.1">
    <property type="nucleotide sequence ID" value="NZ_CP139781.1"/>
</dbReference>
<reference evidence="3 4" key="2">
    <citation type="submission" date="2023-12" db="EMBL/GenBank/DDBJ databases">
        <title>Description of an unclassified Opitutus bacterium of Verrucomicrobiota.</title>
        <authorList>
            <person name="Zhang D.-F."/>
        </authorList>
    </citation>
    <scope>NUCLEOTIDE SEQUENCE [LARGE SCALE GENOMIC DNA]</scope>
    <source>
        <strain evidence="3 4">WL0086</strain>
    </source>
</reference>
<dbReference type="InterPro" id="IPR001322">
    <property type="entry name" value="Lamin_tail_dom"/>
</dbReference>
<dbReference type="SUPFAM" id="SSF74853">
    <property type="entry name" value="Lamin A/C globular tail domain"/>
    <property type="match status" value="1"/>
</dbReference>
<protein>
    <submittedName>
        <fullName evidence="3">CotH kinase family protein</fullName>
    </submittedName>
</protein>
<evidence type="ECO:0000256" key="1">
    <source>
        <dbReference type="SAM" id="SignalP"/>
    </source>
</evidence>
<feature type="signal peptide" evidence="1">
    <location>
        <begin position="1"/>
        <end position="35"/>
    </location>
</feature>
<dbReference type="GO" id="GO:0016301">
    <property type="term" value="F:kinase activity"/>
    <property type="evidence" value="ECO:0007669"/>
    <property type="project" value="UniProtKB-KW"/>
</dbReference>
<accession>A0ABZ1CA90</accession>
<name>A0ABZ1CA90_9BACT</name>
<feature type="domain" description="LTD" evidence="2">
    <location>
        <begin position="31"/>
        <end position="161"/>
    </location>
</feature>
<dbReference type="Gene3D" id="2.60.40.1260">
    <property type="entry name" value="Lamin Tail domain"/>
    <property type="match status" value="1"/>
</dbReference>
<evidence type="ECO:0000313" key="4">
    <source>
        <dbReference type="Proteomes" id="UP000738431"/>
    </source>
</evidence>
<dbReference type="InterPro" id="IPR036415">
    <property type="entry name" value="Lamin_tail_dom_sf"/>
</dbReference>
<dbReference type="Proteomes" id="UP000738431">
    <property type="component" value="Chromosome"/>
</dbReference>
<keyword evidence="3" id="KW-0418">Kinase</keyword>
<dbReference type="InterPro" id="IPR014867">
    <property type="entry name" value="Spore_coat_CotH_CotH2/3/7"/>
</dbReference>
<reference evidence="3 4" key="1">
    <citation type="submission" date="2021-08" db="EMBL/GenBank/DDBJ databases">
        <authorList>
            <person name="Zhang D."/>
            <person name="Zhang A."/>
            <person name="Wang L."/>
        </authorList>
    </citation>
    <scope>NUCLEOTIDE SEQUENCE [LARGE SCALE GENOMIC DNA]</scope>
    <source>
        <strain evidence="3 4">WL0086</strain>
    </source>
</reference>
<keyword evidence="3" id="KW-0808">Transferase</keyword>
<feature type="chain" id="PRO_5047078153" evidence="1">
    <location>
        <begin position="36"/>
        <end position="1070"/>
    </location>
</feature>
<evidence type="ECO:0000313" key="3">
    <source>
        <dbReference type="EMBL" id="WRQ88446.1"/>
    </source>
</evidence>
<dbReference type="EMBL" id="CP139781">
    <property type="protein sequence ID" value="WRQ88446.1"/>
    <property type="molecule type" value="Genomic_DNA"/>
</dbReference>
<proteinExistence type="predicted"/>
<dbReference type="PROSITE" id="PS51841">
    <property type="entry name" value="LTD"/>
    <property type="match status" value="1"/>
</dbReference>